<organism evidence="1">
    <name type="scientific">marine sediment metagenome</name>
    <dbReference type="NCBI Taxonomy" id="412755"/>
    <lineage>
        <taxon>unclassified sequences</taxon>
        <taxon>metagenomes</taxon>
        <taxon>ecological metagenomes</taxon>
    </lineage>
</organism>
<sequence>MPESQDYYRGRADGIKSLTWSRCKQCGDGWDVEKQDDGWHHVDPEATRCFCQVEQNHIHRAEQENREAYLNERYGRMWHTSYTKKTGLLDFDQQCYCCHERATKRIDVNCWGVVAEYDVCCEHAERYDGKNCDSVTSREEADQMAAHDG</sequence>
<accession>A0A0F9VAD8</accession>
<proteinExistence type="predicted"/>
<protein>
    <submittedName>
        <fullName evidence="1">Uncharacterized protein</fullName>
    </submittedName>
</protein>
<name>A0A0F9VAD8_9ZZZZ</name>
<evidence type="ECO:0000313" key="1">
    <source>
        <dbReference type="EMBL" id="KKN96742.1"/>
    </source>
</evidence>
<dbReference type="AlphaFoldDB" id="A0A0F9VAD8"/>
<dbReference type="EMBL" id="LAZR01000062">
    <property type="protein sequence ID" value="KKN96742.1"/>
    <property type="molecule type" value="Genomic_DNA"/>
</dbReference>
<comment type="caution">
    <text evidence="1">The sequence shown here is derived from an EMBL/GenBank/DDBJ whole genome shotgun (WGS) entry which is preliminary data.</text>
</comment>
<reference evidence="1" key="1">
    <citation type="journal article" date="2015" name="Nature">
        <title>Complex archaea that bridge the gap between prokaryotes and eukaryotes.</title>
        <authorList>
            <person name="Spang A."/>
            <person name="Saw J.H."/>
            <person name="Jorgensen S.L."/>
            <person name="Zaremba-Niedzwiedzka K."/>
            <person name="Martijn J."/>
            <person name="Lind A.E."/>
            <person name="van Eijk R."/>
            <person name="Schleper C."/>
            <person name="Guy L."/>
            <person name="Ettema T.J."/>
        </authorList>
    </citation>
    <scope>NUCLEOTIDE SEQUENCE</scope>
</reference>
<gene>
    <name evidence="1" type="ORF">LCGC14_0163860</name>
</gene>